<sequence>MSTNHQPRREFLKSAAGAAAILTPWASASHSLAADRSPDSSERLNLGLIGAGGIAKANVSSSKSWLNLVAIADVDATHRAAFNKRHAGGKAKLYEDYR</sequence>
<dbReference type="SUPFAM" id="SSF51735">
    <property type="entry name" value="NAD(P)-binding Rossmann-fold domains"/>
    <property type="match status" value="1"/>
</dbReference>
<gene>
    <name evidence="1" type="ORF">RMSM_01267</name>
</gene>
<dbReference type="PROSITE" id="PS51318">
    <property type="entry name" value="TAT"/>
    <property type="match status" value="1"/>
</dbReference>
<comment type="caution">
    <text evidence="1">The sequence shown here is derived from an EMBL/GenBank/DDBJ whole genome shotgun (WGS) entry which is preliminary data.</text>
</comment>
<dbReference type="Proteomes" id="UP000011991">
    <property type="component" value="Unassembled WGS sequence"/>
</dbReference>
<dbReference type="Gene3D" id="3.40.50.720">
    <property type="entry name" value="NAD(P)-binding Rossmann-like Domain"/>
    <property type="match status" value="1"/>
</dbReference>
<name>M5RRH1_9BACT</name>
<accession>M5RRH1</accession>
<reference evidence="1 2" key="1">
    <citation type="journal article" date="2013" name="Mar. Genomics">
        <title>Expression of sulfatases in Rhodopirellula baltica and the diversity of sulfatases in the genus Rhodopirellula.</title>
        <authorList>
            <person name="Wegner C.E."/>
            <person name="Richter-Heitmann T."/>
            <person name="Klindworth A."/>
            <person name="Klockow C."/>
            <person name="Richter M."/>
            <person name="Achstetter T."/>
            <person name="Glockner F.O."/>
            <person name="Harder J."/>
        </authorList>
    </citation>
    <scope>NUCLEOTIDE SEQUENCE [LARGE SCALE GENOMIC DNA]</scope>
    <source>
        <strain evidence="1 2">SM1</strain>
    </source>
</reference>
<dbReference type="InterPro" id="IPR036291">
    <property type="entry name" value="NAD(P)-bd_dom_sf"/>
</dbReference>
<organism evidence="1 2">
    <name type="scientific">Rhodopirellula maiorica SM1</name>
    <dbReference type="NCBI Taxonomy" id="1265738"/>
    <lineage>
        <taxon>Bacteria</taxon>
        <taxon>Pseudomonadati</taxon>
        <taxon>Planctomycetota</taxon>
        <taxon>Planctomycetia</taxon>
        <taxon>Pirellulales</taxon>
        <taxon>Pirellulaceae</taxon>
        <taxon>Novipirellula</taxon>
    </lineage>
</organism>
<proteinExistence type="predicted"/>
<evidence type="ECO:0000313" key="1">
    <source>
        <dbReference type="EMBL" id="EMI21791.1"/>
    </source>
</evidence>
<dbReference type="AlphaFoldDB" id="M5RRH1"/>
<dbReference type="EMBL" id="ANOG01000190">
    <property type="protein sequence ID" value="EMI21791.1"/>
    <property type="molecule type" value="Genomic_DNA"/>
</dbReference>
<protein>
    <submittedName>
        <fullName evidence="1">Secreted protein</fullName>
    </submittedName>
</protein>
<keyword evidence="2" id="KW-1185">Reference proteome</keyword>
<dbReference type="InterPro" id="IPR006311">
    <property type="entry name" value="TAT_signal"/>
</dbReference>
<evidence type="ECO:0000313" key="2">
    <source>
        <dbReference type="Proteomes" id="UP000011991"/>
    </source>
</evidence>
<feature type="non-terminal residue" evidence="1">
    <location>
        <position position="98"/>
    </location>
</feature>